<evidence type="ECO:0000313" key="1">
    <source>
        <dbReference type="EMBL" id="MTD93008.1"/>
    </source>
</evidence>
<keyword evidence="1" id="KW-0238">DNA-binding</keyword>
<dbReference type="Pfam" id="PF04237">
    <property type="entry name" value="YjbR"/>
    <property type="match status" value="1"/>
</dbReference>
<keyword evidence="2" id="KW-1185">Reference proteome</keyword>
<protein>
    <submittedName>
        <fullName evidence="1">MmcQ/YjbR family DNA-binding protein</fullName>
    </submittedName>
</protein>
<proteinExistence type="predicted"/>
<dbReference type="AlphaFoldDB" id="A0A6I3KEM1"/>
<comment type="caution">
    <text evidence="1">The sequence shown here is derived from an EMBL/GenBank/DDBJ whole genome shotgun (WGS) entry which is preliminary data.</text>
</comment>
<gene>
    <name evidence="1" type="ORF">GIW81_01525</name>
</gene>
<dbReference type="SUPFAM" id="SSF142906">
    <property type="entry name" value="YjbR-like"/>
    <property type="match status" value="1"/>
</dbReference>
<dbReference type="GO" id="GO:0003677">
    <property type="term" value="F:DNA binding"/>
    <property type="evidence" value="ECO:0007669"/>
    <property type="project" value="UniProtKB-KW"/>
</dbReference>
<dbReference type="Gene3D" id="3.90.1150.30">
    <property type="match status" value="1"/>
</dbReference>
<dbReference type="InterPro" id="IPR038056">
    <property type="entry name" value="YjbR-like_sf"/>
</dbReference>
<organism evidence="1 2">
    <name type="scientific">Hyphomicrobium album</name>
    <dbReference type="NCBI Taxonomy" id="2665159"/>
    <lineage>
        <taxon>Bacteria</taxon>
        <taxon>Pseudomonadati</taxon>
        <taxon>Pseudomonadota</taxon>
        <taxon>Alphaproteobacteria</taxon>
        <taxon>Hyphomicrobiales</taxon>
        <taxon>Hyphomicrobiaceae</taxon>
        <taxon>Hyphomicrobium</taxon>
    </lineage>
</organism>
<name>A0A6I3KEM1_9HYPH</name>
<reference evidence="1 2" key="1">
    <citation type="submission" date="2019-11" db="EMBL/GenBank/DDBJ databases">
        <title>Identification of a novel strain.</title>
        <authorList>
            <person name="Xu Q."/>
            <person name="Wang G."/>
        </authorList>
    </citation>
    <scope>NUCLEOTIDE SEQUENCE [LARGE SCALE GENOMIC DNA]</scope>
    <source>
        <strain evidence="2">xq</strain>
    </source>
</reference>
<sequence length="111" mass="11950">MATARDLKRIALALAGTGEAPHFDRAAFKVKRIYATLAADGKTANLKFTPDEQEFKCMLAPEIFAPVPNAWGKQGWTTLTLAKATTADLTAALEMAWAHAVPAKPARGRRA</sequence>
<accession>A0A6I3KEM1</accession>
<evidence type="ECO:0000313" key="2">
    <source>
        <dbReference type="Proteomes" id="UP000440694"/>
    </source>
</evidence>
<dbReference type="Proteomes" id="UP000440694">
    <property type="component" value="Unassembled WGS sequence"/>
</dbReference>
<dbReference type="RefSeq" id="WP_154737589.1">
    <property type="nucleotide sequence ID" value="NZ_WMBQ01000001.1"/>
</dbReference>
<dbReference type="InterPro" id="IPR058532">
    <property type="entry name" value="YjbR/MT2646/Rv2570-like"/>
</dbReference>
<dbReference type="EMBL" id="WMBQ01000001">
    <property type="protein sequence ID" value="MTD93008.1"/>
    <property type="molecule type" value="Genomic_DNA"/>
</dbReference>